<organism evidence="2 3">
    <name type="scientific">Nematocida parisii (strain ERTm3)</name>
    <name type="common">Nematode killer fungus</name>
    <dbReference type="NCBI Taxonomy" id="935791"/>
    <lineage>
        <taxon>Eukaryota</taxon>
        <taxon>Fungi</taxon>
        <taxon>Fungi incertae sedis</taxon>
        <taxon>Microsporidia</taxon>
        <taxon>Nematocida</taxon>
    </lineage>
</organism>
<evidence type="ECO:0000313" key="3">
    <source>
        <dbReference type="Proteomes" id="UP000002872"/>
    </source>
</evidence>
<dbReference type="Proteomes" id="UP000002872">
    <property type="component" value="Unassembled WGS sequence"/>
</dbReference>
<reference evidence="2" key="1">
    <citation type="submission" date="2011-01" db="EMBL/GenBank/DDBJ databases">
        <title>The Genome Sequence of Nematocida parisii strain ERTm3.</title>
        <authorList>
            <consortium name="The Broad Institute Genome Sequencing Platform"/>
            <consortium name="The Broad Institute Genome Sequencing Center for Infectious Disease"/>
            <person name="Cuomo C."/>
            <person name="Troemel E."/>
            <person name="Young S.K."/>
            <person name="Zeng Q."/>
            <person name="Gargeya S."/>
            <person name="Fitzgerald M."/>
            <person name="Haas B."/>
            <person name="Abouelleil A."/>
            <person name="Alvarado L."/>
            <person name="Arachchi H.M."/>
            <person name="Berlin A."/>
            <person name="Chapman S.B."/>
            <person name="Gearin G."/>
            <person name="Goldberg J."/>
            <person name="Griggs A."/>
            <person name="Gujja S."/>
            <person name="Hansen M."/>
            <person name="Heiman D."/>
            <person name="Howarth C."/>
            <person name="Larimer J."/>
            <person name="Lui A."/>
            <person name="MacDonald P.J.P."/>
            <person name="McCowen C."/>
            <person name="Montmayeur A."/>
            <person name="Murphy C."/>
            <person name="Neiman D."/>
            <person name="Pearson M."/>
            <person name="Priest M."/>
            <person name="Roberts A."/>
            <person name="Saif S."/>
            <person name="Shea T."/>
            <person name="Sisk P."/>
            <person name="Stolte C."/>
            <person name="Sykes S."/>
            <person name="Wortman J."/>
            <person name="Nusbaum C."/>
            <person name="Birren B."/>
        </authorList>
    </citation>
    <scope>NUCLEOTIDE SEQUENCE</scope>
    <source>
        <strain evidence="2">ERTm3</strain>
    </source>
</reference>
<dbReference type="OrthoDB" id="10497617at2759"/>
<protein>
    <submittedName>
        <fullName evidence="2">Uncharacterized protein</fullName>
    </submittedName>
</protein>
<proteinExistence type="predicted"/>
<accession>I3EDG8</accession>
<evidence type="ECO:0000256" key="1">
    <source>
        <dbReference type="SAM" id="MobiDB-lite"/>
    </source>
</evidence>
<sequence>MKINIMKWWISIVVGGLFKTTYILCAVMPQGSLLNTTTQIDFSNLHILNNSLLNSESANKEERIESTSKSLLGAIKKASSKYGVEPSAKGDARKKRALQSRRGPTNTYFIKHTDDIKRIISNMNKVFPNGSRQQSILYQKIHTWAEKHIEKIQSSIQTVNNKHKRMIGAINSRDALDASTFEWPYFINNELTIENLDYLAEVSSIENSQHIEELCKQQSSNALFSELNLLDGFIMHETVLNLYKVKSVIRMINKKQNSTRKTTNIHRT</sequence>
<dbReference type="HOGENOM" id="CLU_1038619_0_0_1"/>
<dbReference type="InParanoid" id="I3EDG8"/>
<evidence type="ECO:0000313" key="2">
    <source>
        <dbReference type="EMBL" id="EIJ87265.1"/>
    </source>
</evidence>
<dbReference type="VEuPathDB" id="MicrosporidiaDB:NEQG_02600"/>
<dbReference type="EMBL" id="GL870884">
    <property type="protein sequence ID" value="EIJ87265.1"/>
    <property type="molecule type" value="Genomic_DNA"/>
</dbReference>
<gene>
    <name evidence="2" type="ORF">NEQG_02600</name>
</gene>
<name>I3EDG8_NEMP3</name>
<feature type="region of interest" description="Disordered" evidence="1">
    <location>
        <begin position="84"/>
        <end position="103"/>
    </location>
</feature>
<dbReference type="AlphaFoldDB" id="I3EDG8"/>
<keyword evidence="3" id="KW-1185">Reference proteome</keyword>